<dbReference type="EMBL" id="JBFDAA010000014">
    <property type="protein sequence ID" value="KAL1121973.1"/>
    <property type="molecule type" value="Genomic_DNA"/>
</dbReference>
<dbReference type="SUPFAM" id="SSF49899">
    <property type="entry name" value="Concanavalin A-like lectins/glucanases"/>
    <property type="match status" value="1"/>
</dbReference>
<protein>
    <submittedName>
        <fullName evidence="3">Uncharacterized protein</fullName>
    </submittedName>
</protein>
<dbReference type="PANTHER" id="PTHR10963:SF60">
    <property type="entry name" value="GRAM-NEGATIVE BACTERIA-BINDING PROTEIN 1-RELATED"/>
    <property type="match status" value="1"/>
</dbReference>
<comment type="caution">
    <text evidence="3">The sequence shown here is derived from an EMBL/GenBank/DDBJ whole genome shotgun (WGS) entry which is preliminary data.</text>
</comment>
<dbReference type="InterPro" id="IPR013320">
    <property type="entry name" value="ConA-like_dom_sf"/>
</dbReference>
<gene>
    <name evidence="3" type="ORF">AAG570_003381</name>
</gene>
<feature type="domain" description="WSC" evidence="1">
    <location>
        <begin position="70"/>
        <end position="160"/>
    </location>
</feature>
<dbReference type="Proteomes" id="UP001558652">
    <property type="component" value="Unassembled WGS sequence"/>
</dbReference>
<dbReference type="Gene3D" id="2.60.120.200">
    <property type="match status" value="1"/>
</dbReference>
<accession>A0ABD0YQ81</accession>
<dbReference type="InterPro" id="IPR002889">
    <property type="entry name" value="WSC_carb-bd"/>
</dbReference>
<dbReference type="Pfam" id="PF01822">
    <property type="entry name" value="WSC"/>
    <property type="match status" value="1"/>
</dbReference>
<dbReference type="InterPro" id="IPR050546">
    <property type="entry name" value="Glycosyl_Hydrlase_16"/>
</dbReference>
<reference evidence="3 4" key="1">
    <citation type="submission" date="2024-07" db="EMBL/GenBank/DDBJ databases">
        <title>Chromosome-level genome assembly of the water stick insect Ranatra chinensis (Heteroptera: Nepidae).</title>
        <authorList>
            <person name="Liu X."/>
        </authorList>
    </citation>
    <scope>NUCLEOTIDE SEQUENCE [LARGE SCALE GENOMIC DNA]</scope>
    <source>
        <strain evidence="3">Cailab_2021Rc</strain>
        <tissue evidence="3">Muscle</tissue>
    </source>
</reference>
<sequence length="538" mass="60126">MYYKNKKRETTESALSRRKCHCGSLEAIEAPRSAPDSRCSTACPGQPGSKCGGPGHYSVYTTGIVGDETAGKGLGCFNNTPDSFRTTEEFYLWTQNSPKDCIYECMKLGNAFAAVRKSVCKCGNWWPKNLNAEDSCSSRCPLSWYQSCGHEDFIGVYRTGLDSQIGVISHAILSFRQKDITTGGSEPFVSTTAEQPSYKKIGDKMEKILFEDNFNSLDLDKWQKTVRISGETLTSVCATQDNEFTVYSGDKENVFVKDGVLVIVPTVEEEDDFVARGSLDLRDCTGKRGTAQCRFQAMFSHVLPPTKSGQLCTKKSFKFKYGRVTIRAKLPIGDWILPQLWLKSSEEEYGEGYMSGKVVIASVAGNRNLTTQSGEDVGWKVLETGVVASSGPDHPSRSSVVFIKSDEPWQNDFHDFTVLWTPKRMVFYTDGDEKNAKTIYDTRIRSVVEYLGFNKSDDTWAGGSKSAPFDKEFHICLGVGVGGFQGFLDGVLSNGKQKPWSNFEVKSRLKFWRARDDWKPTWSDRSRLEVDSVIVTRE</sequence>
<evidence type="ECO:0000259" key="2">
    <source>
        <dbReference type="PROSITE" id="PS51762"/>
    </source>
</evidence>
<name>A0ABD0YQ81_9HEMI</name>
<dbReference type="PROSITE" id="PS51212">
    <property type="entry name" value="WSC"/>
    <property type="match status" value="1"/>
</dbReference>
<keyword evidence="4" id="KW-1185">Reference proteome</keyword>
<evidence type="ECO:0000313" key="4">
    <source>
        <dbReference type="Proteomes" id="UP001558652"/>
    </source>
</evidence>
<organism evidence="3 4">
    <name type="scientific">Ranatra chinensis</name>
    <dbReference type="NCBI Taxonomy" id="642074"/>
    <lineage>
        <taxon>Eukaryota</taxon>
        <taxon>Metazoa</taxon>
        <taxon>Ecdysozoa</taxon>
        <taxon>Arthropoda</taxon>
        <taxon>Hexapoda</taxon>
        <taxon>Insecta</taxon>
        <taxon>Pterygota</taxon>
        <taxon>Neoptera</taxon>
        <taxon>Paraneoptera</taxon>
        <taxon>Hemiptera</taxon>
        <taxon>Heteroptera</taxon>
        <taxon>Panheteroptera</taxon>
        <taxon>Nepomorpha</taxon>
        <taxon>Nepidae</taxon>
        <taxon>Ranatrinae</taxon>
        <taxon>Ranatra</taxon>
    </lineage>
</organism>
<evidence type="ECO:0000259" key="1">
    <source>
        <dbReference type="PROSITE" id="PS51212"/>
    </source>
</evidence>
<feature type="domain" description="GH16" evidence="2">
    <location>
        <begin position="179"/>
        <end position="538"/>
    </location>
</feature>
<dbReference type="PANTHER" id="PTHR10963">
    <property type="entry name" value="GLYCOSYL HYDROLASE-RELATED"/>
    <property type="match status" value="1"/>
</dbReference>
<dbReference type="AlphaFoldDB" id="A0ABD0YQ81"/>
<evidence type="ECO:0000313" key="3">
    <source>
        <dbReference type="EMBL" id="KAL1121973.1"/>
    </source>
</evidence>
<dbReference type="InterPro" id="IPR000757">
    <property type="entry name" value="Beta-glucanase-like"/>
</dbReference>
<dbReference type="PROSITE" id="PS51762">
    <property type="entry name" value="GH16_2"/>
    <property type="match status" value="1"/>
</dbReference>
<proteinExistence type="predicted"/>